<dbReference type="InterPro" id="IPR007300">
    <property type="entry name" value="CidB/LrgB"/>
</dbReference>
<dbReference type="GO" id="GO:0016787">
    <property type="term" value="F:hydrolase activity"/>
    <property type="evidence" value="ECO:0007669"/>
    <property type="project" value="UniProtKB-KW"/>
</dbReference>
<keyword evidence="3 5" id="KW-1133">Transmembrane helix</keyword>
<evidence type="ECO:0000256" key="5">
    <source>
        <dbReference type="SAM" id="Phobius"/>
    </source>
</evidence>
<dbReference type="Proteomes" id="UP000717624">
    <property type="component" value="Unassembled WGS sequence"/>
</dbReference>
<proteinExistence type="predicted"/>
<sequence length="222" mass="23196">MLEAAAFFVTVAGYLAVMALRKRISWLSPLVGTVFLVGPVWWLISGDWQAYQRGGDWIAVWLGPATVALAVPLAKQAKAFIRYWRGALLGIAVGCALSPLSAWLVLTLANVDDSLVRSLLSKSVTTPISLELTKLVGGISALAAVLTALTGMIGSLIAGPLLKRLGITDDWAIGVAVGTAAHAIGTASLQRSSPIQAAAASVAMIISAICTSLYLIPLAFWL</sequence>
<feature type="transmembrane region" description="Helical" evidence="5">
    <location>
        <begin position="171"/>
        <end position="189"/>
    </location>
</feature>
<feature type="transmembrane region" description="Helical" evidence="5">
    <location>
        <begin position="24"/>
        <end position="44"/>
    </location>
</feature>
<feature type="transmembrane region" description="Helical" evidence="5">
    <location>
        <begin position="195"/>
        <end position="221"/>
    </location>
</feature>
<dbReference type="AlphaFoldDB" id="A0A938Y292"/>
<comment type="subcellular location">
    <subcellularLocation>
        <location evidence="1">Membrane</location>
        <topology evidence="1">Multi-pass membrane protein</topology>
    </subcellularLocation>
</comment>
<keyword evidence="4 5" id="KW-0472">Membrane</keyword>
<gene>
    <name evidence="6" type="ORF">JOD01_001471</name>
</gene>
<evidence type="ECO:0000256" key="3">
    <source>
        <dbReference type="ARBA" id="ARBA00022989"/>
    </source>
</evidence>
<keyword evidence="2 5" id="KW-0812">Transmembrane</keyword>
<dbReference type="RefSeq" id="WP_204517596.1">
    <property type="nucleotide sequence ID" value="NZ_BAABIN010000007.1"/>
</dbReference>
<evidence type="ECO:0000256" key="2">
    <source>
        <dbReference type="ARBA" id="ARBA00022692"/>
    </source>
</evidence>
<accession>A0A938Y292</accession>
<dbReference type="GO" id="GO:0016020">
    <property type="term" value="C:membrane"/>
    <property type="evidence" value="ECO:0007669"/>
    <property type="project" value="UniProtKB-SubCell"/>
</dbReference>
<dbReference type="Pfam" id="PF04172">
    <property type="entry name" value="LrgB"/>
    <property type="match status" value="1"/>
</dbReference>
<feature type="transmembrane region" description="Helical" evidence="5">
    <location>
        <begin position="56"/>
        <end position="74"/>
    </location>
</feature>
<keyword evidence="6" id="KW-0378">Hydrolase</keyword>
<reference evidence="6" key="1">
    <citation type="submission" date="2021-01" db="EMBL/GenBank/DDBJ databases">
        <title>Genomic Encyclopedia of Type Strains, Phase IV (KMG-IV): sequencing the most valuable type-strain genomes for metagenomic binning, comparative biology and taxonomic classification.</title>
        <authorList>
            <person name="Goeker M."/>
        </authorList>
    </citation>
    <scope>NUCLEOTIDE SEQUENCE</scope>
    <source>
        <strain evidence="6">DSM 25523</strain>
    </source>
</reference>
<evidence type="ECO:0000256" key="4">
    <source>
        <dbReference type="ARBA" id="ARBA00023136"/>
    </source>
</evidence>
<comment type="caution">
    <text evidence="6">The sequence shown here is derived from an EMBL/GenBank/DDBJ whole genome shotgun (WGS) entry which is preliminary data.</text>
</comment>
<evidence type="ECO:0000256" key="1">
    <source>
        <dbReference type="ARBA" id="ARBA00004141"/>
    </source>
</evidence>
<evidence type="ECO:0000313" key="6">
    <source>
        <dbReference type="EMBL" id="MBM7589870.1"/>
    </source>
</evidence>
<evidence type="ECO:0000313" key="7">
    <source>
        <dbReference type="Proteomes" id="UP000717624"/>
    </source>
</evidence>
<dbReference type="EMBL" id="JAFBEB010000004">
    <property type="protein sequence ID" value="MBM7589870.1"/>
    <property type="molecule type" value="Genomic_DNA"/>
</dbReference>
<dbReference type="PANTHER" id="PTHR30249">
    <property type="entry name" value="PUTATIVE SEROTONIN TRANSPORTER"/>
    <property type="match status" value="1"/>
</dbReference>
<feature type="transmembrane region" description="Helical" evidence="5">
    <location>
        <begin position="86"/>
        <end position="109"/>
    </location>
</feature>
<feature type="transmembrane region" description="Helical" evidence="5">
    <location>
        <begin position="135"/>
        <end position="159"/>
    </location>
</feature>
<protein>
    <submittedName>
        <fullName evidence="6">Effector of murein hydrolase</fullName>
    </submittedName>
</protein>
<organism evidence="6 7">
    <name type="scientific">Brevibacillus fulvus</name>
    <dbReference type="NCBI Taxonomy" id="1125967"/>
    <lineage>
        <taxon>Bacteria</taxon>
        <taxon>Bacillati</taxon>
        <taxon>Bacillota</taxon>
        <taxon>Bacilli</taxon>
        <taxon>Bacillales</taxon>
        <taxon>Paenibacillaceae</taxon>
        <taxon>Brevibacillus</taxon>
    </lineage>
</organism>
<name>A0A938Y292_9BACL</name>
<dbReference type="PANTHER" id="PTHR30249:SF0">
    <property type="entry name" value="PLASTIDAL GLYCOLATE_GLYCERATE TRANSLOCATOR 1, CHLOROPLASTIC"/>
    <property type="match status" value="1"/>
</dbReference>
<keyword evidence="7" id="KW-1185">Reference proteome</keyword>